<sequence>METSSYFSVLQRRWKLVLACLAVGLVAGFMLTPSDPKALGNNWTSNISVVRAPETDKEFPLINVKLVSDAGEVAKLVGAELGEDSALVAARVETGVDGEAGIFWVTTKGSTKAAAEALASSWAKNTVKLFAEKQRARYQATADAMKPEVDRLRAEFQRLQGEVDKLPEKSKATSPTYTDLINIQKQYEKASSEYAKWSSPFADPKVLVQDNLRSSANAATSILAPTSRGLRLALAGALGLALGLVAALMVDRMDMRLRSRLQVEDAFGMPVIAEVPRAPRRMRAGHTVLVASRPGSPVAEAYRSLRSALLLSGPPGLAFRLGEAPRTGRTSSLPVRQFTDPAPVILVVSPKPGDGRTSTVANLAAALAEAGRSVLVLDCDFRNPETHMYLGAKPGTGLSELLLSERETDLAHVIRATEIPHVRVITGGAPTSYPAALLLRVGEVIARARHHADVVLVDSAPLLFANDTNDLIQHSDAMLVVTRSGNLTPDQASRVSELLTRTGVPVAGIALIGTDPSTVGVRSTGRGLSAVPGSGLILRGRSNAAELSAEDGERSAPSWAQRPELGDGSTSAVAIRPGSPDGSGGSSRSGAGSGGANLQDDDAPRPPAARESDSDSFVHTAQLRTISVRPGEPQSGGFPGDLDDPFDGPQGYGGGGFLDEEPGDLGHFGRPGGRRSRGGQSGPEDRP</sequence>
<dbReference type="PANTHER" id="PTHR32309">
    <property type="entry name" value="TYROSINE-PROTEIN KINASE"/>
    <property type="match status" value="1"/>
</dbReference>
<feature type="compositionally biased region" description="Basic and acidic residues" evidence="6">
    <location>
        <begin position="602"/>
        <end position="613"/>
    </location>
</feature>
<name>A0AA41Q203_9ACTN</name>
<dbReference type="InterPro" id="IPR005702">
    <property type="entry name" value="Wzc-like_C"/>
</dbReference>
<dbReference type="EMBL" id="JAKFHA010000012">
    <property type="protein sequence ID" value="MCF2529732.1"/>
    <property type="molecule type" value="Genomic_DNA"/>
</dbReference>
<evidence type="ECO:0000259" key="7">
    <source>
        <dbReference type="Pfam" id="PF13614"/>
    </source>
</evidence>
<dbReference type="SUPFAM" id="SSF52540">
    <property type="entry name" value="P-loop containing nucleoside triphosphate hydrolases"/>
    <property type="match status" value="1"/>
</dbReference>
<keyword evidence="4" id="KW-0067">ATP-binding</keyword>
<feature type="region of interest" description="Disordered" evidence="6">
    <location>
        <begin position="544"/>
        <end position="687"/>
    </location>
</feature>
<dbReference type="Pfam" id="PF13614">
    <property type="entry name" value="AAA_31"/>
    <property type="match status" value="1"/>
</dbReference>
<keyword evidence="5" id="KW-0829">Tyrosine-protein kinase</keyword>
<dbReference type="CDD" id="cd05387">
    <property type="entry name" value="BY-kinase"/>
    <property type="match status" value="1"/>
</dbReference>
<dbReference type="RefSeq" id="WP_235054147.1">
    <property type="nucleotide sequence ID" value="NZ_JAKFHA010000012.1"/>
</dbReference>
<dbReference type="GO" id="GO:0016301">
    <property type="term" value="F:kinase activity"/>
    <property type="evidence" value="ECO:0007669"/>
    <property type="project" value="UniProtKB-KW"/>
</dbReference>
<dbReference type="PANTHER" id="PTHR32309:SF31">
    <property type="entry name" value="CAPSULAR EXOPOLYSACCHARIDE FAMILY"/>
    <property type="match status" value="1"/>
</dbReference>
<dbReference type="AlphaFoldDB" id="A0AA41Q203"/>
<proteinExistence type="predicted"/>
<dbReference type="Gene3D" id="3.40.50.300">
    <property type="entry name" value="P-loop containing nucleotide triphosphate hydrolases"/>
    <property type="match status" value="1"/>
</dbReference>
<comment type="caution">
    <text evidence="8">The sequence shown here is derived from an EMBL/GenBank/DDBJ whole genome shotgun (WGS) entry which is preliminary data.</text>
</comment>
<evidence type="ECO:0000256" key="5">
    <source>
        <dbReference type="ARBA" id="ARBA00023137"/>
    </source>
</evidence>
<evidence type="ECO:0000313" key="9">
    <source>
        <dbReference type="Proteomes" id="UP001165378"/>
    </source>
</evidence>
<keyword evidence="1" id="KW-0808">Transferase</keyword>
<feature type="domain" description="AAA" evidence="7">
    <location>
        <begin position="344"/>
        <end position="484"/>
    </location>
</feature>
<evidence type="ECO:0000313" key="8">
    <source>
        <dbReference type="EMBL" id="MCF2529732.1"/>
    </source>
</evidence>
<evidence type="ECO:0000256" key="4">
    <source>
        <dbReference type="ARBA" id="ARBA00022840"/>
    </source>
</evidence>
<reference evidence="8" key="1">
    <citation type="submission" date="2022-01" db="EMBL/GenBank/DDBJ databases">
        <title>Genome-Based Taxonomic Classification of the Phylum Actinobacteria.</title>
        <authorList>
            <person name="Gao Y."/>
        </authorList>
    </citation>
    <scope>NUCLEOTIDE SEQUENCE</scope>
    <source>
        <strain evidence="8">KLBMP 8922</strain>
    </source>
</reference>
<dbReference type="InterPro" id="IPR027417">
    <property type="entry name" value="P-loop_NTPase"/>
</dbReference>
<dbReference type="InterPro" id="IPR025669">
    <property type="entry name" value="AAA_dom"/>
</dbReference>
<keyword evidence="9" id="KW-1185">Reference proteome</keyword>
<keyword evidence="3 8" id="KW-0418">Kinase</keyword>
<dbReference type="InterPro" id="IPR050445">
    <property type="entry name" value="Bact_polysacc_biosynth/exp"/>
</dbReference>
<evidence type="ECO:0000256" key="2">
    <source>
        <dbReference type="ARBA" id="ARBA00022741"/>
    </source>
</evidence>
<evidence type="ECO:0000256" key="1">
    <source>
        <dbReference type="ARBA" id="ARBA00022679"/>
    </source>
</evidence>
<protein>
    <submittedName>
        <fullName evidence="8">CpsD/CapB family tyrosine-protein kinase</fullName>
    </submittedName>
</protein>
<evidence type="ECO:0000256" key="3">
    <source>
        <dbReference type="ARBA" id="ARBA00022777"/>
    </source>
</evidence>
<keyword evidence="2" id="KW-0547">Nucleotide-binding</keyword>
<organism evidence="8 9">
    <name type="scientific">Yinghuangia soli</name>
    <dbReference type="NCBI Taxonomy" id="2908204"/>
    <lineage>
        <taxon>Bacteria</taxon>
        <taxon>Bacillati</taxon>
        <taxon>Actinomycetota</taxon>
        <taxon>Actinomycetes</taxon>
        <taxon>Kitasatosporales</taxon>
        <taxon>Streptomycetaceae</taxon>
        <taxon>Yinghuangia</taxon>
    </lineage>
</organism>
<evidence type="ECO:0000256" key="6">
    <source>
        <dbReference type="SAM" id="MobiDB-lite"/>
    </source>
</evidence>
<feature type="compositionally biased region" description="Gly residues" evidence="6">
    <location>
        <begin position="581"/>
        <end position="595"/>
    </location>
</feature>
<feature type="compositionally biased region" description="Polar residues" evidence="6">
    <location>
        <begin position="615"/>
        <end position="625"/>
    </location>
</feature>
<accession>A0AA41Q203</accession>
<gene>
    <name evidence="8" type="ORF">LZ495_21265</name>
</gene>
<dbReference type="Proteomes" id="UP001165378">
    <property type="component" value="Unassembled WGS sequence"/>
</dbReference>